<dbReference type="HOGENOM" id="CLU_054780_0_0_1"/>
<dbReference type="VEuPathDB" id="FungiDB:PV09_02592"/>
<feature type="region of interest" description="Disordered" evidence="1">
    <location>
        <begin position="63"/>
        <end position="96"/>
    </location>
</feature>
<dbReference type="InParanoid" id="A0A0D1XVY5"/>
<evidence type="ECO:0000313" key="3">
    <source>
        <dbReference type="Proteomes" id="UP000053259"/>
    </source>
</evidence>
<evidence type="ECO:0000256" key="1">
    <source>
        <dbReference type="SAM" id="MobiDB-lite"/>
    </source>
</evidence>
<sequence>MPIRNFYPFKKAQTAQDLYEQNNNIRTSADKGFKDANVKGSKPIEIGDQAEYKLSEINDSGVFLPPSPSAKEKPAFFSRTSTSTTRSHRSLLSDNEPFNISRESFDSYRRSFDISARSPVSAYEPPLRQSLDSRRNLNAYSPRPSFQDRERASFQQSRDTPEDRFEDVGLNDEPKQQKKRGLFSRFGEDRTEPVTSEAKPATAGTRFLSGITGGRKRGQSGTGSELANMPHAVSVEAN</sequence>
<dbReference type="OrthoDB" id="5397330at2759"/>
<dbReference type="STRING" id="253628.A0A0D1XVY5"/>
<feature type="compositionally biased region" description="Low complexity" evidence="1">
    <location>
        <begin position="78"/>
        <end position="93"/>
    </location>
</feature>
<reference evidence="2 3" key="1">
    <citation type="submission" date="2015-01" db="EMBL/GenBank/DDBJ databases">
        <title>The Genome Sequence of Ochroconis gallopava CBS43764.</title>
        <authorList>
            <consortium name="The Broad Institute Genomics Platform"/>
            <person name="Cuomo C."/>
            <person name="de Hoog S."/>
            <person name="Gorbushina A."/>
            <person name="Stielow B."/>
            <person name="Teixiera M."/>
            <person name="Abouelleil A."/>
            <person name="Chapman S.B."/>
            <person name="Priest M."/>
            <person name="Young S.K."/>
            <person name="Wortman J."/>
            <person name="Nusbaum C."/>
            <person name="Birren B."/>
        </authorList>
    </citation>
    <scope>NUCLEOTIDE SEQUENCE [LARGE SCALE GENOMIC DNA]</scope>
    <source>
        <strain evidence="2 3">CBS 43764</strain>
    </source>
</reference>
<name>A0A0D1XVY5_9PEZI</name>
<dbReference type="Proteomes" id="UP000053259">
    <property type="component" value="Unassembled WGS sequence"/>
</dbReference>
<feature type="compositionally biased region" description="Basic and acidic residues" evidence="1">
    <location>
        <begin position="159"/>
        <end position="176"/>
    </location>
</feature>
<organism evidence="2 3">
    <name type="scientific">Verruconis gallopava</name>
    <dbReference type="NCBI Taxonomy" id="253628"/>
    <lineage>
        <taxon>Eukaryota</taxon>
        <taxon>Fungi</taxon>
        <taxon>Dikarya</taxon>
        <taxon>Ascomycota</taxon>
        <taxon>Pezizomycotina</taxon>
        <taxon>Dothideomycetes</taxon>
        <taxon>Pleosporomycetidae</taxon>
        <taxon>Venturiales</taxon>
        <taxon>Sympoventuriaceae</taxon>
        <taxon>Verruconis</taxon>
    </lineage>
</organism>
<dbReference type="EMBL" id="KN847534">
    <property type="protein sequence ID" value="KIW06926.1"/>
    <property type="molecule type" value="Genomic_DNA"/>
</dbReference>
<gene>
    <name evidence="2" type="ORF">PV09_02592</name>
</gene>
<dbReference type="AlphaFoldDB" id="A0A0D1XVY5"/>
<evidence type="ECO:0000313" key="2">
    <source>
        <dbReference type="EMBL" id="KIW06926.1"/>
    </source>
</evidence>
<protein>
    <submittedName>
        <fullName evidence="2">Uncharacterized protein</fullName>
    </submittedName>
</protein>
<dbReference type="RefSeq" id="XP_016216795.1">
    <property type="nucleotide sequence ID" value="XM_016355659.1"/>
</dbReference>
<keyword evidence="3" id="KW-1185">Reference proteome</keyword>
<proteinExistence type="predicted"/>
<accession>A0A0D1XVY5</accession>
<dbReference type="GeneID" id="27310565"/>
<feature type="region of interest" description="Disordered" evidence="1">
    <location>
        <begin position="116"/>
        <end position="238"/>
    </location>
</feature>